<keyword evidence="2" id="KW-0040">ANK repeat</keyword>
<protein>
    <submittedName>
        <fullName evidence="6">Ankyrin repeat protein</fullName>
    </submittedName>
</protein>
<evidence type="ECO:0000313" key="6">
    <source>
        <dbReference type="EMBL" id="OPB44939.1"/>
    </source>
</evidence>
<dbReference type="Pfam" id="PF12796">
    <property type="entry name" value="Ank_2"/>
    <property type="match status" value="1"/>
</dbReference>
<comment type="caution">
    <text evidence="6">The sequence shown here is derived from an EMBL/GenBank/DDBJ whole genome shotgun (WGS) entry which is preliminary data.</text>
</comment>
<dbReference type="InterPro" id="IPR027417">
    <property type="entry name" value="P-loop_NTPase"/>
</dbReference>
<dbReference type="PANTHER" id="PTHR10039">
    <property type="entry name" value="AMELOGENIN"/>
    <property type="match status" value="1"/>
</dbReference>
<feature type="compositionally biased region" description="Polar residues" evidence="3">
    <location>
        <begin position="56"/>
        <end position="75"/>
    </location>
</feature>
<dbReference type="Gene3D" id="1.25.40.20">
    <property type="entry name" value="Ankyrin repeat-containing domain"/>
    <property type="match status" value="1"/>
</dbReference>
<dbReference type="InterPro" id="IPR054471">
    <property type="entry name" value="GPIID_WHD"/>
</dbReference>
<keyword evidence="1" id="KW-0677">Repeat</keyword>
<feature type="repeat" description="ANK" evidence="2">
    <location>
        <begin position="1020"/>
        <end position="1052"/>
    </location>
</feature>
<reference evidence="6 7" key="1">
    <citation type="submission" date="2016-04" db="EMBL/GenBank/DDBJ databases">
        <title>Multiple horizontal gene transfer events from other fungi enriched the ability of the initially mycotrophic fungus Trichoderma (Ascomycota) to feed on dead plant biomass.</title>
        <authorList>
            <person name="Atanasova L."/>
            <person name="Chenthamara K."/>
            <person name="Zhang J."/>
            <person name="Grujic M."/>
            <person name="Henrissat B."/>
            <person name="Kuo A."/>
            <person name="Aertz A."/>
            <person name="Salamov A."/>
            <person name="Lipzen A."/>
            <person name="Labutti K."/>
            <person name="Barry K."/>
            <person name="Miao Y."/>
            <person name="Rahimi M.J."/>
            <person name="Shen Q."/>
            <person name="Grigoriev I.V."/>
            <person name="Kubicek C.P."/>
            <person name="Druzhinina I.S."/>
        </authorList>
    </citation>
    <scope>NUCLEOTIDE SEQUENCE [LARGE SCALE GENOMIC DNA]</scope>
    <source>
        <strain evidence="6 7">NJAU 4742</strain>
    </source>
</reference>
<feature type="domain" description="GPI inositol-deacylase winged helix" evidence="4">
    <location>
        <begin position="673"/>
        <end position="747"/>
    </location>
</feature>
<feature type="compositionally biased region" description="Basic and acidic residues" evidence="3">
    <location>
        <begin position="1"/>
        <end position="13"/>
    </location>
</feature>
<dbReference type="InterPro" id="IPR002110">
    <property type="entry name" value="Ankyrin_rpt"/>
</dbReference>
<dbReference type="PANTHER" id="PTHR10039:SF16">
    <property type="entry name" value="GPI INOSITOL-DEACYLASE"/>
    <property type="match status" value="1"/>
</dbReference>
<dbReference type="SUPFAM" id="SSF52540">
    <property type="entry name" value="P-loop containing nucleoside triphosphate hydrolases"/>
    <property type="match status" value="1"/>
</dbReference>
<dbReference type="SMART" id="SM00248">
    <property type="entry name" value="ANK"/>
    <property type="match status" value="6"/>
</dbReference>
<dbReference type="AlphaFoldDB" id="A0A1T3CV28"/>
<dbReference type="Proteomes" id="UP000191004">
    <property type="component" value="Unassembled WGS sequence"/>
</dbReference>
<evidence type="ECO:0000313" key="7">
    <source>
        <dbReference type="Proteomes" id="UP000191004"/>
    </source>
</evidence>
<evidence type="ECO:0000256" key="3">
    <source>
        <dbReference type="SAM" id="MobiDB-lite"/>
    </source>
</evidence>
<proteinExistence type="predicted"/>
<feature type="region of interest" description="Disordered" evidence="3">
    <location>
        <begin position="1"/>
        <end position="76"/>
    </location>
</feature>
<feature type="domain" description="Nephrocystin 3-like N-terminal" evidence="5">
    <location>
        <begin position="389"/>
        <end position="559"/>
    </location>
</feature>
<dbReference type="Gene3D" id="3.40.50.300">
    <property type="entry name" value="P-loop containing nucleotide triphosphate hydrolases"/>
    <property type="match status" value="1"/>
</dbReference>
<accession>A0A1T3CV28</accession>
<dbReference type="InterPro" id="IPR056884">
    <property type="entry name" value="NPHP3-like_N"/>
</dbReference>
<evidence type="ECO:0000259" key="4">
    <source>
        <dbReference type="Pfam" id="PF22939"/>
    </source>
</evidence>
<sequence>MDIERESRKRDLLNPRNWFGRSRSSSRAPSERRIATSARVSTSSHSDAPRERSRASLLSQTSEPSSRQRPSTPLVESQLAEVHLTPPLPTIETQPPPPTPFSDLWARAFTEANDETQKWIKKHGLDSSAGLAQDQIKELMTLVESNKLPEQNDQPLKIEIGNQKIIVREYIADAIAFITMVGDAAITFAPPQASAPWAVAKAVLKIPVKQIEQKAALLGTVQWFARIVRRGQIYEAIYRYDAAAANEKAIQNLYDALLDVYMTALELLASSDTLFNSEIARQALKAVLRPEGASGKVKDLSGKEQQLSLEVQACEASRSAVSSKQANDSLKELKKQLDHLSSPLPRIDKGVVKLLAKVQREELEKLMEFISKEKFGKSHAEVVERRIEGTGNWLLANEHFRAWQNVPSSSAILCLKGTVGTGKTFLTSKAVDYVKQALNASQHDEGFAYFYCNRGTSMQDPMVVLRSFVRQLAGKAFDEPDLIQRSLVHKCEIAKREGRDLGYKDCKDLIMESLNLYSKTTIILDALDESDITTHNLCTILIDMMEQSRRPVKLFISTRSDRKYIKAFQDRRIITLDASNQQDDIERFLEEKLYSTESFLERSQEAQHEIKHVFAARSCGMFRWVYLQVRSLENHITDDAVHNWVRKLPRDLTEAYDQLWNNMKGHDDFDIDLAERAIMWVLCSIRPLESKVLLEAIRYAVQGSTVIQKKEQTEQQILSLCQDLLTIDEERGVWMLPHASVAEYFESRGYTNWKCDVLASKVCLGVLENFQPEEIEPYTFADYVTEHWGEHVGRYDQWLGTIEGNNEATKADQNLTEALERFLGSPGESSANYRRWANDTDFTPVDMALFAVCRYGLWYTLRDWWLHNKITTEMTFAKNSYDETPLMLASESNCLPICRRLVDLSDVMSPRAARNCVLALIYALDRENFDIMKFFITEVKVDVNLPNSHGNTAAQIATKCSPATLQWMLDQGIVDVGKENDTGQDFSNILIAAASWGAVESVQILLKAEANVNAAIYKGKYGSPLIAAVVNRNPAIVRLLLEHGADPNLPLECGEYGSALEASMLQWSTTGLREERKKIQHMLLDAGADPIAVLERGEHGSALAAAAFWGREEILKVMIDRIGAERAIQVLRRSRHPDRRYFEDDEAVQKWKDTATYLSQVGVSKETLHIIGLWEDIELDNNSDYQGKYLLDYSKINHLDN</sequence>
<dbReference type="EMBL" id="LVVK01000006">
    <property type="protein sequence ID" value="OPB44939.1"/>
    <property type="molecule type" value="Genomic_DNA"/>
</dbReference>
<organism evidence="6 7">
    <name type="scientific">Trichoderma guizhouense</name>
    <dbReference type="NCBI Taxonomy" id="1491466"/>
    <lineage>
        <taxon>Eukaryota</taxon>
        <taxon>Fungi</taxon>
        <taxon>Dikarya</taxon>
        <taxon>Ascomycota</taxon>
        <taxon>Pezizomycotina</taxon>
        <taxon>Sordariomycetes</taxon>
        <taxon>Hypocreomycetidae</taxon>
        <taxon>Hypocreales</taxon>
        <taxon>Hypocreaceae</taxon>
        <taxon>Trichoderma</taxon>
    </lineage>
</organism>
<evidence type="ECO:0000256" key="2">
    <source>
        <dbReference type="PROSITE-ProRule" id="PRU00023"/>
    </source>
</evidence>
<name>A0A1T3CV28_9HYPO</name>
<dbReference type="InterPro" id="IPR036770">
    <property type="entry name" value="Ankyrin_rpt-contain_sf"/>
</dbReference>
<dbReference type="Pfam" id="PF24883">
    <property type="entry name" value="NPHP3_N"/>
    <property type="match status" value="1"/>
</dbReference>
<dbReference type="SUPFAM" id="SSF48403">
    <property type="entry name" value="Ankyrin repeat"/>
    <property type="match status" value="1"/>
</dbReference>
<dbReference type="OrthoDB" id="7464126at2759"/>
<keyword evidence="7" id="KW-1185">Reference proteome</keyword>
<evidence type="ECO:0000256" key="1">
    <source>
        <dbReference type="ARBA" id="ARBA00022737"/>
    </source>
</evidence>
<gene>
    <name evidence="6" type="ORF">A0O28_0090770</name>
</gene>
<dbReference type="Pfam" id="PF22939">
    <property type="entry name" value="WHD_GPIID"/>
    <property type="match status" value="1"/>
</dbReference>
<dbReference type="PROSITE" id="PS50088">
    <property type="entry name" value="ANK_REPEAT"/>
    <property type="match status" value="1"/>
</dbReference>
<evidence type="ECO:0000259" key="5">
    <source>
        <dbReference type="Pfam" id="PF24883"/>
    </source>
</evidence>
<dbReference type="PROSITE" id="PS50297">
    <property type="entry name" value="ANK_REP_REGION"/>
    <property type="match status" value="1"/>
</dbReference>